<evidence type="ECO:0000256" key="3">
    <source>
        <dbReference type="PIRSR" id="PIRSR000390-2"/>
    </source>
</evidence>
<dbReference type="EMBL" id="CP087164">
    <property type="protein sequence ID" value="UGS38721.1"/>
    <property type="molecule type" value="Genomic_DNA"/>
</dbReference>
<evidence type="ECO:0000313" key="6">
    <source>
        <dbReference type="Proteomes" id="UP001162834"/>
    </source>
</evidence>
<dbReference type="InterPro" id="IPR000653">
    <property type="entry name" value="DegT/StrS_aminotransferase"/>
</dbReference>
<evidence type="ECO:0000256" key="4">
    <source>
        <dbReference type="RuleBase" id="RU004508"/>
    </source>
</evidence>
<dbReference type="GO" id="GO:0102933">
    <property type="term" value="F:GDP-4-dehydro-6-deoxy-D-mannose-4-aminotransferase activity"/>
    <property type="evidence" value="ECO:0007669"/>
    <property type="project" value="UniProtKB-EC"/>
</dbReference>
<comment type="cofactor">
    <cofactor evidence="1">
        <name>pyridoxal 5'-phosphate</name>
        <dbReference type="ChEBI" id="CHEBI:597326"/>
    </cofactor>
</comment>
<sequence>MTTIPFGKPMVGEEERRAVAEVLEGTTLTHGPRVKAFEQAFAEFTGAPHAIATATCMASLHLAYLACGIGPGDEVLVPAQTHVAMAHAVEICGATPVFVDADPRTGNVDLDLLAAAVTERTRAVSVVHYLGLPVDMGRVLEVARRHDLFVVEDCAIALGARIDGTHVGLHGDVGCFSFYPVKHITTGEGGMVITTRADIADRVSKQRAFGIDKSVLADRRHTAAYEIEYVGLNYRMGEIGAAMGVEQLKRLPGFLEQRARNFRSLAAGLGGVDGLTVIDSDGPGASHYCLVALLDAPLAERREELIETLKGEGVGTSVYYPKPLPDTKYYRETYGHPERSCPVAARISYESIAFPVGPHIEEEDVQRIVETVGQVVDRLVARA</sequence>
<dbReference type="PIRSF" id="PIRSF000390">
    <property type="entry name" value="PLP_StrS"/>
    <property type="match status" value="1"/>
</dbReference>
<dbReference type="GO" id="GO:0030170">
    <property type="term" value="F:pyridoxal phosphate binding"/>
    <property type="evidence" value="ECO:0007669"/>
    <property type="project" value="TreeGrafter"/>
</dbReference>
<proteinExistence type="inferred from homology"/>
<evidence type="ECO:0000256" key="2">
    <source>
        <dbReference type="PIRSR" id="PIRSR000390-1"/>
    </source>
</evidence>
<dbReference type="InterPro" id="IPR015422">
    <property type="entry name" value="PyrdxlP-dep_Trfase_small"/>
</dbReference>
<accession>A0A9E6Y3C8</accession>
<dbReference type="SUPFAM" id="SSF53383">
    <property type="entry name" value="PLP-dependent transferases"/>
    <property type="match status" value="1"/>
</dbReference>
<keyword evidence="5" id="KW-0032">Aminotransferase</keyword>
<feature type="active site" description="Proton acceptor" evidence="2">
    <location>
        <position position="182"/>
    </location>
</feature>
<dbReference type="CDD" id="cd00616">
    <property type="entry name" value="AHBA_syn"/>
    <property type="match status" value="1"/>
</dbReference>
<dbReference type="InterPro" id="IPR015421">
    <property type="entry name" value="PyrdxlP-dep_Trfase_major"/>
</dbReference>
<gene>
    <name evidence="5" type="primary">per</name>
    <name evidence="5" type="ORF">DSM104329_05151</name>
</gene>
<organism evidence="5 6">
    <name type="scientific">Capillimicrobium parvum</name>
    <dbReference type="NCBI Taxonomy" id="2884022"/>
    <lineage>
        <taxon>Bacteria</taxon>
        <taxon>Bacillati</taxon>
        <taxon>Actinomycetota</taxon>
        <taxon>Thermoleophilia</taxon>
        <taxon>Solirubrobacterales</taxon>
        <taxon>Capillimicrobiaceae</taxon>
        <taxon>Capillimicrobium</taxon>
    </lineage>
</organism>
<keyword evidence="3 4" id="KW-0663">Pyridoxal phosphate</keyword>
<dbReference type="RefSeq" id="WP_259312737.1">
    <property type="nucleotide sequence ID" value="NZ_CP087164.1"/>
</dbReference>
<protein>
    <submittedName>
        <fullName evidence="5">GDP-perosamine synthase</fullName>
        <ecNumber evidence="5">2.6.1.102</ecNumber>
    </submittedName>
</protein>
<keyword evidence="5" id="KW-0808">Transferase</keyword>
<reference evidence="5" key="1">
    <citation type="journal article" date="2022" name="Int. J. Syst. Evol. Microbiol.">
        <title>Pseudomonas aegrilactucae sp. nov. and Pseudomonas morbosilactucae sp. nov., pathogens causing bacterial rot of lettuce in Japan.</title>
        <authorList>
            <person name="Sawada H."/>
            <person name="Fujikawa T."/>
            <person name="Satou M."/>
        </authorList>
    </citation>
    <scope>NUCLEOTIDE SEQUENCE</scope>
    <source>
        <strain evidence="5">0166_1</strain>
    </source>
</reference>
<dbReference type="KEGG" id="sbae:DSM104329_05151"/>
<dbReference type="PANTHER" id="PTHR30244:SF34">
    <property type="entry name" value="DTDP-4-AMINO-4,6-DIDEOXYGALACTOSE TRANSAMINASE"/>
    <property type="match status" value="1"/>
</dbReference>
<dbReference type="Gene3D" id="3.40.640.10">
    <property type="entry name" value="Type I PLP-dependent aspartate aminotransferase-like (Major domain)"/>
    <property type="match status" value="1"/>
</dbReference>
<evidence type="ECO:0000256" key="1">
    <source>
        <dbReference type="ARBA" id="ARBA00001933"/>
    </source>
</evidence>
<dbReference type="EC" id="2.6.1.102" evidence="5"/>
<dbReference type="Pfam" id="PF01041">
    <property type="entry name" value="DegT_DnrJ_EryC1"/>
    <property type="match status" value="1"/>
</dbReference>
<dbReference type="GO" id="GO:0000271">
    <property type="term" value="P:polysaccharide biosynthetic process"/>
    <property type="evidence" value="ECO:0007669"/>
    <property type="project" value="TreeGrafter"/>
</dbReference>
<dbReference type="InterPro" id="IPR015424">
    <property type="entry name" value="PyrdxlP-dep_Trfase"/>
</dbReference>
<name>A0A9E6Y3C8_9ACTN</name>
<keyword evidence="6" id="KW-1185">Reference proteome</keyword>
<comment type="similarity">
    <text evidence="4">Belongs to the DegT/DnrJ/EryC1 family.</text>
</comment>
<dbReference type="AlphaFoldDB" id="A0A9E6Y3C8"/>
<dbReference type="Proteomes" id="UP001162834">
    <property type="component" value="Chromosome"/>
</dbReference>
<evidence type="ECO:0000313" key="5">
    <source>
        <dbReference type="EMBL" id="UGS38721.1"/>
    </source>
</evidence>
<feature type="modified residue" description="N6-(pyridoxal phosphate)lysine" evidence="3">
    <location>
        <position position="182"/>
    </location>
</feature>
<dbReference type="Gene3D" id="3.90.1150.10">
    <property type="entry name" value="Aspartate Aminotransferase, domain 1"/>
    <property type="match status" value="1"/>
</dbReference>
<dbReference type="PANTHER" id="PTHR30244">
    <property type="entry name" value="TRANSAMINASE"/>
    <property type="match status" value="1"/>
</dbReference>